<evidence type="ECO:0008006" key="4">
    <source>
        <dbReference type="Google" id="ProtNLM"/>
    </source>
</evidence>
<dbReference type="EMBL" id="ML977587">
    <property type="protein sequence ID" value="KAF2000671.1"/>
    <property type="molecule type" value="Genomic_DNA"/>
</dbReference>
<name>A0A6A5WKJ7_9PLEO</name>
<evidence type="ECO:0000256" key="1">
    <source>
        <dbReference type="SAM" id="SignalP"/>
    </source>
</evidence>
<organism evidence="2 3">
    <name type="scientific">Amniculicola lignicola CBS 123094</name>
    <dbReference type="NCBI Taxonomy" id="1392246"/>
    <lineage>
        <taxon>Eukaryota</taxon>
        <taxon>Fungi</taxon>
        <taxon>Dikarya</taxon>
        <taxon>Ascomycota</taxon>
        <taxon>Pezizomycotina</taxon>
        <taxon>Dothideomycetes</taxon>
        <taxon>Pleosporomycetidae</taxon>
        <taxon>Pleosporales</taxon>
        <taxon>Amniculicolaceae</taxon>
        <taxon>Amniculicola</taxon>
    </lineage>
</organism>
<accession>A0A6A5WKJ7</accession>
<dbReference type="AlphaFoldDB" id="A0A6A5WKJ7"/>
<evidence type="ECO:0000313" key="2">
    <source>
        <dbReference type="EMBL" id="KAF2000671.1"/>
    </source>
</evidence>
<keyword evidence="3" id="KW-1185">Reference proteome</keyword>
<gene>
    <name evidence="2" type="ORF">P154DRAFT_575728</name>
</gene>
<evidence type="ECO:0000313" key="3">
    <source>
        <dbReference type="Proteomes" id="UP000799779"/>
    </source>
</evidence>
<reference evidence="2" key="1">
    <citation type="journal article" date="2020" name="Stud. Mycol.">
        <title>101 Dothideomycetes genomes: a test case for predicting lifestyles and emergence of pathogens.</title>
        <authorList>
            <person name="Haridas S."/>
            <person name="Albert R."/>
            <person name="Binder M."/>
            <person name="Bloem J."/>
            <person name="Labutti K."/>
            <person name="Salamov A."/>
            <person name="Andreopoulos B."/>
            <person name="Baker S."/>
            <person name="Barry K."/>
            <person name="Bills G."/>
            <person name="Bluhm B."/>
            <person name="Cannon C."/>
            <person name="Castanera R."/>
            <person name="Culley D."/>
            <person name="Daum C."/>
            <person name="Ezra D."/>
            <person name="Gonzalez J."/>
            <person name="Henrissat B."/>
            <person name="Kuo A."/>
            <person name="Liang C."/>
            <person name="Lipzen A."/>
            <person name="Lutzoni F."/>
            <person name="Magnuson J."/>
            <person name="Mondo S."/>
            <person name="Nolan M."/>
            <person name="Ohm R."/>
            <person name="Pangilinan J."/>
            <person name="Park H.-J."/>
            <person name="Ramirez L."/>
            <person name="Alfaro M."/>
            <person name="Sun H."/>
            <person name="Tritt A."/>
            <person name="Yoshinaga Y."/>
            <person name="Zwiers L.-H."/>
            <person name="Turgeon B."/>
            <person name="Goodwin S."/>
            <person name="Spatafora J."/>
            <person name="Crous P."/>
            <person name="Grigoriev I."/>
        </authorList>
    </citation>
    <scope>NUCLEOTIDE SEQUENCE</scope>
    <source>
        <strain evidence="2">CBS 123094</strain>
    </source>
</reference>
<dbReference type="Proteomes" id="UP000799779">
    <property type="component" value="Unassembled WGS sequence"/>
</dbReference>
<feature type="chain" id="PRO_5025473860" description="Secreted protein" evidence="1">
    <location>
        <begin position="22"/>
        <end position="127"/>
    </location>
</feature>
<protein>
    <recommendedName>
        <fullName evidence="4">Secreted protein</fullName>
    </recommendedName>
</protein>
<feature type="signal peptide" evidence="1">
    <location>
        <begin position="1"/>
        <end position="21"/>
    </location>
</feature>
<keyword evidence="1" id="KW-0732">Signal</keyword>
<proteinExistence type="predicted"/>
<sequence length="127" mass="13468">MEPKAPARMVLSGALLRLACSSGLLMLVISDTPTLEPRAAAKESAAFRFTVSLGALIRLRAATECSMYSSRIVVGLALNTFLAGFGAVGEQLSIEGTGAYCMRRIPTKGTCVWAHAWQGVLMLTTSM</sequence>